<comment type="caution">
    <text evidence="2">The sequence shown here is derived from an EMBL/GenBank/DDBJ whole genome shotgun (WGS) entry which is preliminary data.</text>
</comment>
<gene>
    <name evidence="2" type="ORF">TPAR_00879</name>
</gene>
<sequence>MLALQHRPRHLARKHDSQHPLERRPAFPQRVQADGDEGAKDPDDAHADPAGEELLGKDVAGALALLLGKAGLLDQLSLPLCLGVQPRGLQEVVVVCLADRQHRLPVVLFEAKDKAEHRDKDERRQQRRHVAREHGVVGAGAFDVERAARLLRGDKPRGDGAGGA</sequence>
<feature type="region of interest" description="Disordered" evidence="1">
    <location>
        <begin position="1"/>
        <end position="51"/>
    </location>
</feature>
<reference evidence="2 3" key="1">
    <citation type="submission" date="2018-01" db="EMBL/GenBank/DDBJ databases">
        <title>Harnessing the power of phylogenomics to disentangle the directionality and signatures of interkingdom host jumping in the parasitic fungal genus Tolypocladium.</title>
        <authorList>
            <person name="Quandt C.A."/>
            <person name="Patterson W."/>
            <person name="Spatafora J.W."/>
        </authorList>
    </citation>
    <scope>NUCLEOTIDE SEQUENCE [LARGE SCALE GENOMIC DNA]</scope>
    <source>
        <strain evidence="2 3">NRBC 100945</strain>
    </source>
</reference>
<proteinExistence type="predicted"/>
<organism evidence="2 3">
    <name type="scientific">Tolypocladium paradoxum</name>
    <dbReference type="NCBI Taxonomy" id="94208"/>
    <lineage>
        <taxon>Eukaryota</taxon>
        <taxon>Fungi</taxon>
        <taxon>Dikarya</taxon>
        <taxon>Ascomycota</taxon>
        <taxon>Pezizomycotina</taxon>
        <taxon>Sordariomycetes</taxon>
        <taxon>Hypocreomycetidae</taxon>
        <taxon>Hypocreales</taxon>
        <taxon>Ophiocordycipitaceae</taxon>
        <taxon>Tolypocladium</taxon>
    </lineage>
</organism>
<accession>A0A2S4L907</accession>
<protein>
    <submittedName>
        <fullName evidence="2">Uncharacterized protein</fullName>
    </submittedName>
</protein>
<dbReference type="AlphaFoldDB" id="A0A2S4L907"/>
<dbReference type="EMBL" id="PKSG01000088">
    <property type="protein sequence ID" value="POR38920.1"/>
    <property type="molecule type" value="Genomic_DNA"/>
</dbReference>
<keyword evidence="3" id="KW-1185">Reference proteome</keyword>
<feature type="compositionally biased region" description="Basic and acidic residues" evidence="1">
    <location>
        <begin position="37"/>
        <end position="49"/>
    </location>
</feature>
<feature type="compositionally biased region" description="Basic and acidic residues" evidence="1">
    <location>
        <begin position="14"/>
        <end position="25"/>
    </location>
</feature>
<feature type="compositionally biased region" description="Basic residues" evidence="1">
    <location>
        <begin position="1"/>
        <end position="13"/>
    </location>
</feature>
<dbReference type="Proteomes" id="UP000237481">
    <property type="component" value="Unassembled WGS sequence"/>
</dbReference>
<evidence type="ECO:0000313" key="3">
    <source>
        <dbReference type="Proteomes" id="UP000237481"/>
    </source>
</evidence>
<feature type="non-terminal residue" evidence="2">
    <location>
        <position position="164"/>
    </location>
</feature>
<evidence type="ECO:0000256" key="1">
    <source>
        <dbReference type="SAM" id="MobiDB-lite"/>
    </source>
</evidence>
<dbReference type="OrthoDB" id="10665406at2759"/>
<evidence type="ECO:0000313" key="2">
    <source>
        <dbReference type="EMBL" id="POR38920.1"/>
    </source>
</evidence>
<name>A0A2S4L907_9HYPO</name>